<dbReference type="EMBL" id="GBEZ01015090">
    <property type="protein sequence ID" value="JAC71044.1"/>
    <property type="molecule type" value="Transcribed_RNA"/>
</dbReference>
<evidence type="ECO:0000313" key="3">
    <source>
        <dbReference type="EMBL" id="JAC75428.1"/>
    </source>
</evidence>
<name>A0A061RJX4_9CHLO</name>
<evidence type="ECO:0000313" key="2">
    <source>
        <dbReference type="EMBL" id="JAC71044.1"/>
    </source>
</evidence>
<feature type="compositionally biased region" description="Polar residues" evidence="1">
    <location>
        <begin position="311"/>
        <end position="334"/>
    </location>
</feature>
<dbReference type="EMBL" id="GBEZ01010225">
    <property type="protein sequence ID" value="JAC75428.1"/>
    <property type="molecule type" value="Transcribed_RNA"/>
</dbReference>
<sequence length="425" mass="46183">MTDQGQLTSMERGQATSDGEQTESEEGQKFKERSAEPQRPNSAGSSCSVLPPIPVIQTTQVFKTSEGAGNFGGHVKFRKYNTLVGSAINPELTILQATGATFPLREKALVGHPLSLPPMPEVLVFHGWFREGHCSARNSFVHIRFSFETGTQKASLTVDGARMVIDPTVGSRPATAWDLHVGAIVVVLGRRLELRKAELSTQLWLDGQARQMLADKRVVEDELRKFCHVGFKKDHENVTMPCHKPHEVPRVKELNPYEASGGRVNLRRLAAELDELLLRLRRYRKRLPRAANQAAGPACGSGAEENGFPGSWSTKAESKAGQSLEPTPKSTNTGDKSRLNYLDWLKGIPLASSAAGITPSPEPELIVNDGSMAAYASTTKYVRAVDRHTPPPTRPPAGDEVDAANPFSAVLGALAQAEPFPQDGQ</sequence>
<feature type="compositionally biased region" description="Polar residues" evidence="1">
    <location>
        <begin position="39"/>
        <end position="48"/>
    </location>
</feature>
<feature type="region of interest" description="Disordered" evidence="1">
    <location>
        <begin position="1"/>
        <end position="51"/>
    </location>
</feature>
<feature type="region of interest" description="Disordered" evidence="1">
    <location>
        <begin position="291"/>
        <end position="336"/>
    </location>
</feature>
<accession>A0A061RJX4</accession>
<feature type="compositionally biased region" description="Polar residues" evidence="1">
    <location>
        <begin position="1"/>
        <end position="19"/>
    </location>
</feature>
<feature type="compositionally biased region" description="Basic and acidic residues" evidence="1">
    <location>
        <begin position="26"/>
        <end position="36"/>
    </location>
</feature>
<proteinExistence type="predicted"/>
<protein>
    <submittedName>
        <fullName evidence="2">Uncharacterized protein</fullName>
    </submittedName>
</protein>
<gene>
    <name evidence="3" type="ORF">TSPGSL018_23107</name>
    <name evidence="2" type="ORF">TSPGSL018_2817</name>
</gene>
<dbReference type="AlphaFoldDB" id="A0A061RJX4"/>
<reference evidence="2" key="1">
    <citation type="submission" date="2014-05" db="EMBL/GenBank/DDBJ databases">
        <title>The transcriptome of the halophilic microalga Tetraselmis sp. GSL018 isolated from the Great Salt Lake, Utah.</title>
        <authorList>
            <person name="Jinkerson R.E."/>
            <person name="D'Adamo S."/>
            <person name="Posewitz M.C."/>
        </authorList>
    </citation>
    <scope>NUCLEOTIDE SEQUENCE</scope>
    <source>
        <strain evidence="2">GSL018</strain>
    </source>
</reference>
<evidence type="ECO:0000256" key="1">
    <source>
        <dbReference type="SAM" id="MobiDB-lite"/>
    </source>
</evidence>
<organism evidence="2">
    <name type="scientific">Tetraselmis sp. GSL018</name>
    <dbReference type="NCBI Taxonomy" id="582737"/>
    <lineage>
        <taxon>Eukaryota</taxon>
        <taxon>Viridiplantae</taxon>
        <taxon>Chlorophyta</taxon>
        <taxon>core chlorophytes</taxon>
        <taxon>Chlorodendrophyceae</taxon>
        <taxon>Chlorodendrales</taxon>
        <taxon>Chlorodendraceae</taxon>
        <taxon>Tetraselmis</taxon>
    </lineage>
</organism>